<sequence>MSVFERVNELIESGEPAAMLTIVNKDGSAPRDIGDRMLVTTDGDYGTIGGGTVEHLATEDARAVLAGKSDDGVRTYELEPGGNTGMVCGGSMDVFIERIRGRARLYIAGAGHISVELAPLAERLGYDVTVVDDREEYADPDAFPDDTDVVHGKYGEVLSELPMTEETSVAVATRSGTYDQRAVAAALDGNAGYVGLVASDTKTEHVVESLAEKGYSRRELARVRAPVGLDLGGSGPEDVALAILSEVNMDRYGVTGRRATRLNLDDLVVVRGGGDLGSGVVYRLHRAGYPVVVTEVERPTVVRREVAFATAMYEDDVSIDGVDGRRAADVDEAIGILEDDAVPVLEDPEASVASELDAAVVVDAILAKGRLDTGTRRDDADVVVGLGPGFEAGEDVDAVVETDRGHELGRVLYYGRARPYDGEPGERRGFTHERVLRAPNEGLWEPAVEIGDLVSAGESVGHVGGSAVNAEIDGLVRGLVHGGLEVGDGTKLGDIDPRGDDVDPTKISDKALCLGGGVLEAVLKLR</sequence>
<evidence type="ECO:0000313" key="4">
    <source>
        <dbReference type="Proteomes" id="UP000001903"/>
    </source>
</evidence>
<dbReference type="EMBL" id="CP001861">
    <property type="protein sequence ID" value="ADB62791.1"/>
    <property type="molecule type" value="Genomic_DNA"/>
</dbReference>
<evidence type="ECO:0000313" key="3">
    <source>
        <dbReference type="EMBL" id="ADB62791.1"/>
    </source>
</evidence>
<dbReference type="AlphaFoldDB" id="D2S094"/>
<evidence type="ECO:0000259" key="2">
    <source>
        <dbReference type="Pfam" id="PF13478"/>
    </source>
</evidence>
<organism evidence="3 4">
    <name type="scientific">Haloterrigena turkmenica (strain ATCC 51198 / DSM 5511 / JCM 9101 / NCIMB 13204 / VKM B-1734 / 4k)</name>
    <name type="common">Halococcus turkmenicus</name>
    <dbReference type="NCBI Taxonomy" id="543526"/>
    <lineage>
        <taxon>Archaea</taxon>
        <taxon>Methanobacteriati</taxon>
        <taxon>Methanobacteriota</taxon>
        <taxon>Stenosarchaea group</taxon>
        <taxon>Halobacteria</taxon>
        <taxon>Halobacteriales</taxon>
        <taxon>Natrialbaceae</taxon>
        <taxon>Haloterrigena</taxon>
    </lineage>
</organism>
<dbReference type="InterPro" id="IPR017695">
    <property type="entry name" value="Se-dep_Mo_hydrolase_YqeB"/>
</dbReference>
<dbReference type="PANTHER" id="PTHR30388">
    <property type="entry name" value="ALDEHYDE OXIDOREDUCTASE MOLYBDENUM COFACTOR ASSEMBLY PROTEIN"/>
    <property type="match status" value="1"/>
</dbReference>
<dbReference type="GeneID" id="8744564"/>
<dbReference type="PANTHER" id="PTHR30388:SF6">
    <property type="entry name" value="XANTHINE DEHYDROGENASE SUBUNIT A-RELATED"/>
    <property type="match status" value="1"/>
</dbReference>
<evidence type="ECO:0000259" key="1">
    <source>
        <dbReference type="Pfam" id="PF02625"/>
    </source>
</evidence>
<dbReference type="KEGG" id="htu:Htur_3936"/>
<dbReference type="HOGENOM" id="CLU_513549_0_0_2"/>
<dbReference type="NCBIfam" id="TIGR03309">
    <property type="entry name" value="matur_yqeB"/>
    <property type="match status" value="1"/>
</dbReference>
<dbReference type="InterPro" id="IPR052698">
    <property type="entry name" value="MoCofactor_Util/Proc"/>
</dbReference>
<proteinExistence type="predicted"/>
<dbReference type="Gene3D" id="3.40.50.720">
    <property type="entry name" value="NAD(P)-binding Rossmann-like Domain"/>
    <property type="match status" value="1"/>
</dbReference>
<gene>
    <name evidence="3" type="ordered locus">Htur_3936</name>
</gene>
<dbReference type="Pfam" id="PF02625">
    <property type="entry name" value="XdhC_CoxI"/>
    <property type="match status" value="1"/>
</dbReference>
<name>D2S094_HALTV</name>
<dbReference type="OrthoDB" id="33067at2157"/>
<dbReference type="Proteomes" id="UP000001903">
    <property type="component" value="Plasmid pHTUR01"/>
</dbReference>
<feature type="domain" description="XdhC Rossmann" evidence="2">
    <location>
        <begin position="105"/>
        <end position="247"/>
    </location>
</feature>
<keyword evidence="4" id="KW-1185">Reference proteome</keyword>
<keyword evidence="3" id="KW-0614">Plasmid</keyword>
<accession>D2S094</accession>
<dbReference type="InterPro" id="IPR027051">
    <property type="entry name" value="XdhC_Rossmann_dom"/>
</dbReference>
<dbReference type="RefSeq" id="WP_012945035.1">
    <property type="nucleotide sequence ID" value="NC_013744.1"/>
</dbReference>
<dbReference type="Pfam" id="PF13478">
    <property type="entry name" value="XdhC_C"/>
    <property type="match status" value="1"/>
</dbReference>
<reference evidence="3 4" key="1">
    <citation type="journal article" date="2010" name="Stand. Genomic Sci.">
        <title>Complete genome sequence of Haloterrigena turkmenica type strain (4k).</title>
        <authorList>
            <person name="Saunders E."/>
            <person name="Tindall B.J."/>
            <person name="Fahnrich R."/>
            <person name="Lapidus A."/>
            <person name="Copeland A."/>
            <person name="Del Rio T.G."/>
            <person name="Lucas S."/>
            <person name="Chen F."/>
            <person name="Tice H."/>
            <person name="Cheng J.F."/>
            <person name="Han C."/>
            <person name="Detter J.C."/>
            <person name="Bruce D."/>
            <person name="Goodwin L."/>
            <person name="Chain P."/>
            <person name="Pitluck S."/>
            <person name="Pati A."/>
            <person name="Ivanova N."/>
            <person name="Mavromatis K."/>
            <person name="Chen A."/>
            <person name="Palaniappan K."/>
            <person name="Land M."/>
            <person name="Hauser L."/>
            <person name="Chang Y.J."/>
            <person name="Jeffries C.D."/>
            <person name="Brettin T."/>
            <person name="Rohde M."/>
            <person name="Goker M."/>
            <person name="Bristow J."/>
            <person name="Eisen J.A."/>
            <person name="Markowitz V."/>
            <person name="Hugenholtz P."/>
            <person name="Klenk H.P."/>
            <person name="Kyrpides N.C."/>
        </authorList>
    </citation>
    <scope>NUCLEOTIDE SEQUENCE [LARGE SCALE GENOMIC DNA]</scope>
    <source>
        <strain evidence="4">ATCC 51198 / DSM 5511 / JCM 9101 / NCIMB 13204 / VKM B-1734 / 4k</strain>
    </source>
</reference>
<dbReference type="InterPro" id="IPR003777">
    <property type="entry name" value="XdhC_CoxI"/>
</dbReference>
<dbReference type="Gene3D" id="3.40.630.10">
    <property type="entry name" value="Zn peptidases"/>
    <property type="match status" value="1"/>
</dbReference>
<protein>
    <submittedName>
        <fullName evidence="3">Selenium-dependent molybdenum hydroxylase system protein, YqeB family</fullName>
    </submittedName>
</protein>
<feature type="domain" description="XdhC- CoxI" evidence="1">
    <location>
        <begin position="11"/>
        <end position="76"/>
    </location>
</feature>
<geneLocation type="plasmid" evidence="3 4">
    <name>pHTUR01</name>
</geneLocation>